<proteinExistence type="predicted"/>
<dbReference type="SMR" id="B4LSN4"/>
<accession>B4LSN4</accession>
<evidence type="ECO:0000313" key="1">
    <source>
        <dbReference type="EMBL" id="EDW63773.2"/>
    </source>
</evidence>
<dbReference type="HOGENOM" id="CLU_3089500_0_0_1"/>
<dbReference type="Proteomes" id="UP000008792">
    <property type="component" value="Unassembled WGS sequence"/>
</dbReference>
<protein>
    <submittedName>
        <fullName evidence="1">Uncharacterized protein, isoform A</fullName>
    </submittedName>
</protein>
<dbReference type="AlphaFoldDB" id="B4LSN4"/>
<gene>
    <name evidence="1" type="primary">Dvir\GJ16543</name>
    <name evidence="1" type="ORF">Dvir_GJ16543</name>
</gene>
<keyword evidence="2" id="KW-1185">Reference proteome</keyword>
<organism evidence="1 2">
    <name type="scientific">Drosophila virilis</name>
    <name type="common">Fruit fly</name>
    <dbReference type="NCBI Taxonomy" id="7244"/>
    <lineage>
        <taxon>Eukaryota</taxon>
        <taxon>Metazoa</taxon>
        <taxon>Ecdysozoa</taxon>
        <taxon>Arthropoda</taxon>
        <taxon>Hexapoda</taxon>
        <taxon>Insecta</taxon>
        <taxon>Pterygota</taxon>
        <taxon>Neoptera</taxon>
        <taxon>Endopterygota</taxon>
        <taxon>Diptera</taxon>
        <taxon>Brachycera</taxon>
        <taxon>Muscomorpha</taxon>
        <taxon>Ephydroidea</taxon>
        <taxon>Drosophilidae</taxon>
        <taxon>Drosophila</taxon>
    </lineage>
</organism>
<dbReference type="InParanoid" id="B4LSN4"/>
<sequence length="64" mass="7207">MINSTYSEIRQKMLGDLVMSPSMSSEQINILKNKQPCKGIGMTCDIAEDCCTLLCLKRYNECVI</sequence>
<evidence type="ECO:0000313" key="2">
    <source>
        <dbReference type="Proteomes" id="UP000008792"/>
    </source>
</evidence>
<reference evidence="1 2" key="1">
    <citation type="journal article" date="2007" name="Nature">
        <title>Evolution of genes and genomes on the Drosophila phylogeny.</title>
        <authorList>
            <consortium name="Drosophila 12 Genomes Consortium"/>
            <person name="Clark A.G."/>
            <person name="Eisen M.B."/>
            <person name="Smith D.R."/>
            <person name="Bergman C.M."/>
            <person name="Oliver B."/>
            <person name="Markow T.A."/>
            <person name="Kaufman T.C."/>
            <person name="Kellis M."/>
            <person name="Gelbart W."/>
            <person name="Iyer V.N."/>
            <person name="Pollard D.A."/>
            <person name="Sackton T.B."/>
            <person name="Larracuente A.M."/>
            <person name="Singh N.D."/>
            <person name="Abad J.P."/>
            <person name="Abt D.N."/>
            <person name="Adryan B."/>
            <person name="Aguade M."/>
            <person name="Akashi H."/>
            <person name="Anderson W.W."/>
            <person name="Aquadro C.F."/>
            <person name="Ardell D.H."/>
            <person name="Arguello R."/>
            <person name="Artieri C.G."/>
            <person name="Barbash D.A."/>
            <person name="Barker D."/>
            <person name="Barsanti P."/>
            <person name="Batterham P."/>
            <person name="Batzoglou S."/>
            <person name="Begun D."/>
            <person name="Bhutkar A."/>
            <person name="Blanco E."/>
            <person name="Bosak S.A."/>
            <person name="Bradley R.K."/>
            <person name="Brand A.D."/>
            <person name="Brent M.R."/>
            <person name="Brooks A.N."/>
            <person name="Brown R.H."/>
            <person name="Butlin R.K."/>
            <person name="Caggese C."/>
            <person name="Calvi B.R."/>
            <person name="Bernardo de Carvalho A."/>
            <person name="Caspi A."/>
            <person name="Castrezana S."/>
            <person name="Celniker S.E."/>
            <person name="Chang J.L."/>
            <person name="Chapple C."/>
            <person name="Chatterji S."/>
            <person name="Chinwalla A."/>
            <person name="Civetta A."/>
            <person name="Clifton S.W."/>
            <person name="Comeron J.M."/>
            <person name="Costello J.C."/>
            <person name="Coyne J.A."/>
            <person name="Daub J."/>
            <person name="David R.G."/>
            <person name="Delcher A.L."/>
            <person name="Delehaunty K."/>
            <person name="Do C.B."/>
            <person name="Ebling H."/>
            <person name="Edwards K."/>
            <person name="Eickbush T."/>
            <person name="Evans J.D."/>
            <person name="Filipski A."/>
            <person name="Findeiss S."/>
            <person name="Freyhult E."/>
            <person name="Fulton L."/>
            <person name="Fulton R."/>
            <person name="Garcia A.C."/>
            <person name="Gardiner A."/>
            <person name="Garfield D.A."/>
            <person name="Garvin B.E."/>
            <person name="Gibson G."/>
            <person name="Gilbert D."/>
            <person name="Gnerre S."/>
            <person name="Godfrey J."/>
            <person name="Good R."/>
            <person name="Gotea V."/>
            <person name="Gravely B."/>
            <person name="Greenberg A.J."/>
            <person name="Griffiths-Jones S."/>
            <person name="Gross S."/>
            <person name="Guigo R."/>
            <person name="Gustafson E.A."/>
            <person name="Haerty W."/>
            <person name="Hahn M.W."/>
            <person name="Halligan D.L."/>
            <person name="Halpern A.L."/>
            <person name="Halter G.M."/>
            <person name="Han M.V."/>
            <person name="Heger A."/>
            <person name="Hillier L."/>
            <person name="Hinrichs A.S."/>
            <person name="Holmes I."/>
            <person name="Hoskins R.A."/>
            <person name="Hubisz M.J."/>
            <person name="Hultmark D."/>
            <person name="Huntley M.A."/>
            <person name="Jaffe D.B."/>
            <person name="Jagadeeshan S."/>
            <person name="Jeck W.R."/>
            <person name="Johnson J."/>
            <person name="Jones C.D."/>
            <person name="Jordan W.C."/>
            <person name="Karpen G.H."/>
            <person name="Kataoka E."/>
            <person name="Keightley P.D."/>
            <person name="Kheradpour P."/>
            <person name="Kirkness E.F."/>
            <person name="Koerich L.B."/>
            <person name="Kristiansen K."/>
            <person name="Kudrna D."/>
            <person name="Kulathinal R.J."/>
            <person name="Kumar S."/>
            <person name="Kwok R."/>
            <person name="Lander E."/>
            <person name="Langley C.H."/>
            <person name="Lapoint R."/>
            <person name="Lazzaro B.P."/>
            <person name="Lee S.J."/>
            <person name="Levesque L."/>
            <person name="Li R."/>
            <person name="Lin C.F."/>
            <person name="Lin M.F."/>
            <person name="Lindblad-Toh K."/>
            <person name="Llopart A."/>
            <person name="Long M."/>
            <person name="Low L."/>
            <person name="Lozovsky E."/>
            <person name="Lu J."/>
            <person name="Luo M."/>
            <person name="Machado C.A."/>
            <person name="Makalowski W."/>
            <person name="Marzo M."/>
            <person name="Matsuda M."/>
            <person name="Matzkin L."/>
            <person name="McAllister B."/>
            <person name="McBride C.S."/>
            <person name="McKernan B."/>
            <person name="McKernan K."/>
            <person name="Mendez-Lago M."/>
            <person name="Minx P."/>
            <person name="Mollenhauer M.U."/>
            <person name="Montooth K."/>
            <person name="Mount S.M."/>
            <person name="Mu X."/>
            <person name="Myers E."/>
            <person name="Negre B."/>
            <person name="Newfeld S."/>
            <person name="Nielsen R."/>
            <person name="Noor M.A."/>
            <person name="O'Grady P."/>
            <person name="Pachter L."/>
            <person name="Papaceit M."/>
            <person name="Parisi M.J."/>
            <person name="Parisi M."/>
            <person name="Parts L."/>
            <person name="Pedersen J.S."/>
            <person name="Pesole G."/>
            <person name="Phillippy A.M."/>
            <person name="Ponting C.P."/>
            <person name="Pop M."/>
            <person name="Porcelli D."/>
            <person name="Powell J.R."/>
            <person name="Prohaska S."/>
            <person name="Pruitt K."/>
            <person name="Puig M."/>
            <person name="Quesneville H."/>
            <person name="Ram K.R."/>
            <person name="Rand D."/>
            <person name="Rasmussen M.D."/>
            <person name="Reed L.K."/>
            <person name="Reenan R."/>
            <person name="Reily A."/>
            <person name="Remington K.A."/>
            <person name="Rieger T.T."/>
            <person name="Ritchie M.G."/>
            <person name="Robin C."/>
            <person name="Rogers Y.H."/>
            <person name="Rohde C."/>
            <person name="Rozas J."/>
            <person name="Rubenfield M.J."/>
            <person name="Ruiz A."/>
            <person name="Russo S."/>
            <person name="Salzberg S.L."/>
            <person name="Sanchez-Gracia A."/>
            <person name="Saranga D.J."/>
            <person name="Sato H."/>
            <person name="Schaeffer S.W."/>
            <person name="Schatz M.C."/>
            <person name="Schlenke T."/>
            <person name="Schwartz R."/>
            <person name="Segarra C."/>
            <person name="Singh R.S."/>
            <person name="Sirot L."/>
            <person name="Sirota M."/>
            <person name="Sisneros N.B."/>
            <person name="Smith C.D."/>
            <person name="Smith T.F."/>
            <person name="Spieth J."/>
            <person name="Stage D.E."/>
            <person name="Stark A."/>
            <person name="Stephan W."/>
            <person name="Strausberg R.L."/>
            <person name="Strempel S."/>
            <person name="Sturgill D."/>
            <person name="Sutton G."/>
            <person name="Sutton G.G."/>
            <person name="Tao W."/>
            <person name="Teichmann S."/>
            <person name="Tobari Y.N."/>
            <person name="Tomimura Y."/>
            <person name="Tsolas J.M."/>
            <person name="Valente V.L."/>
            <person name="Venter E."/>
            <person name="Venter J.C."/>
            <person name="Vicario S."/>
            <person name="Vieira F.G."/>
            <person name="Vilella A.J."/>
            <person name="Villasante A."/>
            <person name="Walenz B."/>
            <person name="Wang J."/>
            <person name="Wasserman M."/>
            <person name="Watts T."/>
            <person name="Wilson D."/>
            <person name="Wilson R.K."/>
            <person name="Wing R.A."/>
            <person name="Wolfner M.F."/>
            <person name="Wong A."/>
            <person name="Wong G.K."/>
            <person name="Wu C.I."/>
            <person name="Wu G."/>
            <person name="Yamamoto D."/>
            <person name="Yang H.P."/>
            <person name="Yang S.P."/>
            <person name="Yorke J.A."/>
            <person name="Yoshida K."/>
            <person name="Zdobnov E."/>
            <person name="Zhang P."/>
            <person name="Zhang Y."/>
            <person name="Zimin A.V."/>
            <person name="Baldwin J."/>
            <person name="Abdouelleil A."/>
            <person name="Abdulkadir J."/>
            <person name="Abebe A."/>
            <person name="Abera B."/>
            <person name="Abreu J."/>
            <person name="Acer S.C."/>
            <person name="Aftuck L."/>
            <person name="Alexander A."/>
            <person name="An P."/>
            <person name="Anderson E."/>
            <person name="Anderson S."/>
            <person name="Arachi H."/>
            <person name="Azer M."/>
            <person name="Bachantsang P."/>
            <person name="Barry A."/>
            <person name="Bayul T."/>
            <person name="Berlin A."/>
            <person name="Bessette D."/>
            <person name="Bloom T."/>
            <person name="Blye J."/>
            <person name="Boguslavskiy L."/>
            <person name="Bonnet C."/>
            <person name="Boukhgalter B."/>
            <person name="Bourzgui I."/>
            <person name="Brown A."/>
            <person name="Cahill P."/>
            <person name="Channer S."/>
            <person name="Cheshatsang Y."/>
            <person name="Chuda L."/>
            <person name="Citroen M."/>
            <person name="Collymore A."/>
            <person name="Cooke P."/>
            <person name="Costello M."/>
            <person name="D'Aco K."/>
            <person name="Daza R."/>
            <person name="De Haan G."/>
            <person name="DeGray S."/>
            <person name="DeMaso C."/>
            <person name="Dhargay N."/>
            <person name="Dooley K."/>
            <person name="Dooley E."/>
            <person name="Doricent M."/>
            <person name="Dorje P."/>
            <person name="Dorjee K."/>
            <person name="Dupes A."/>
            <person name="Elong R."/>
            <person name="Falk J."/>
            <person name="Farina A."/>
            <person name="Faro S."/>
            <person name="Ferguson D."/>
            <person name="Fisher S."/>
            <person name="Foley C.D."/>
            <person name="Franke A."/>
            <person name="Friedrich D."/>
            <person name="Gadbois L."/>
            <person name="Gearin G."/>
            <person name="Gearin C.R."/>
            <person name="Giannoukos G."/>
            <person name="Goode T."/>
            <person name="Graham J."/>
            <person name="Grandbois E."/>
            <person name="Grewal S."/>
            <person name="Gyaltsen K."/>
            <person name="Hafez N."/>
            <person name="Hagos B."/>
            <person name="Hall J."/>
            <person name="Henson C."/>
            <person name="Hollinger A."/>
            <person name="Honan T."/>
            <person name="Huard M.D."/>
            <person name="Hughes L."/>
            <person name="Hurhula B."/>
            <person name="Husby M.E."/>
            <person name="Kamat A."/>
            <person name="Kanga B."/>
            <person name="Kashin S."/>
            <person name="Khazanovich D."/>
            <person name="Kisner P."/>
            <person name="Lance K."/>
            <person name="Lara M."/>
            <person name="Lee W."/>
            <person name="Lennon N."/>
            <person name="Letendre F."/>
            <person name="LeVine R."/>
            <person name="Lipovsky A."/>
            <person name="Liu X."/>
            <person name="Liu J."/>
            <person name="Liu S."/>
            <person name="Lokyitsang T."/>
            <person name="Lokyitsang Y."/>
            <person name="Lubonja R."/>
            <person name="Lui A."/>
            <person name="MacDonald P."/>
            <person name="Magnisalis V."/>
            <person name="Maru K."/>
            <person name="Matthews C."/>
            <person name="McCusker W."/>
            <person name="McDonough S."/>
            <person name="Mehta T."/>
            <person name="Meldrim J."/>
            <person name="Meneus L."/>
            <person name="Mihai O."/>
            <person name="Mihalev A."/>
            <person name="Mihova T."/>
            <person name="Mittelman R."/>
            <person name="Mlenga V."/>
            <person name="Montmayeur A."/>
            <person name="Mulrain L."/>
            <person name="Navidi A."/>
            <person name="Naylor J."/>
            <person name="Negash T."/>
            <person name="Nguyen T."/>
            <person name="Nguyen N."/>
            <person name="Nicol R."/>
            <person name="Norbu C."/>
            <person name="Norbu N."/>
            <person name="Novod N."/>
            <person name="O'Neill B."/>
            <person name="Osman S."/>
            <person name="Markiewicz E."/>
            <person name="Oyono O.L."/>
            <person name="Patti C."/>
            <person name="Phunkhang P."/>
            <person name="Pierre F."/>
            <person name="Priest M."/>
            <person name="Raghuraman S."/>
            <person name="Rege F."/>
            <person name="Reyes R."/>
            <person name="Rise C."/>
            <person name="Rogov P."/>
            <person name="Ross K."/>
            <person name="Ryan E."/>
            <person name="Settipalli S."/>
            <person name="Shea T."/>
            <person name="Sherpa N."/>
            <person name="Shi L."/>
            <person name="Shih D."/>
            <person name="Sparrow T."/>
            <person name="Spaulding J."/>
            <person name="Stalker J."/>
            <person name="Stange-Thomann N."/>
            <person name="Stavropoulos S."/>
            <person name="Stone C."/>
            <person name="Strader C."/>
            <person name="Tesfaye S."/>
            <person name="Thomson T."/>
            <person name="Thoulutsang Y."/>
            <person name="Thoulutsang D."/>
            <person name="Topham K."/>
            <person name="Topping I."/>
            <person name="Tsamla T."/>
            <person name="Vassiliev H."/>
            <person name="Vo A."/>
            <person name="Wangchuk T."/>
            <person name="Wangdi T."/>
            <person name="Weiand M."/>
            <person name="Wilkinson J."/>
            <person name="Wilson A."/>
            <person name="Yadav S."/>
            <person name="Young G."/>
            <person name="Yu Q."/>
            <person name="Zembek L."/>
            <person name="Zhong D."/>
            <person name="Zimmer A."/>
            <person name="Zwirko Z."/>
            <person name="Jaffe D.B."/>
            <person name="Alvarez P."/>
            <person name="Brockman W."/>
            <person name="Butler J."/>
            <person name="Chin C."/>
            <person name="Gnerre S."/>
            <person name="Grabherr M."/>
            <person name="Kleber M."/>
            <person name="Mauceli E."/>
            <person name="MacCallum I."/>
        </authorList>
    </citation>
    <scope>NUCLEOTIDE SEQUENCE [LARGE SCALE GENOMIC DNA]</scope>
    <source>
        <strain evidence="2">Tucson 15010-1051.87</strain>
    </source>
</reference>
<name>B4LSN4_DROVI</name>
<dbReference type="EMBL" id="CH940649">
    <property type="protein sequence ID" value="EDW63773.2"/>
    <property type="molecule type" value="Genomic_DNA"/>
</dbReference>